<accession>A0AAF0UK12</accession>
<evidence type="ECO:0000313" key="1">
    <source>
        <dbReference type="EMBL" id="WMV47487.1"/>
    </source>
</evidence>
<organism evidence="1 2">
    <name type="scientific">Solanum verrucosum</name>
    <dbReference type="NCBI Taxonomy" id="315347"/>
    <lineage>
        <taxon>Eukaryota</taxon>
        <taxon>Viridiplantae</taxon>
        <taxon>Streptophyta</taxon>
        <taxon>Embryophyta</taxon>
        <taxon>Tracheophyta</taxon>
        <taxon>Spermatophyta</taxon>
        <taxon>Magnoliopsida</taxon>
        <taxon>eudicotyledons</taxon>
        <taxon>Gunneridae</taxon>
        <taxon>Pentapetalae</taxon>
        <taxon>asterids</taxon>
        <taxon>lamiids</taxon>
        <taxon>Solanales</taxon>
        <taxon>Solanaceae</taxon>
        <taxon>Solanoideae</taxon>
        <taxon>Solaneae</taxon>
        <taxon>Solanum</taxon>
    </lineage>
</organism>
<reference evidence="1" key="1">
    <citation type="submission" date="2023-08" db="EMBL/GenBank/DDBJ databases">
        <title>A de novo genome assembly of Solanum verrucosum Schlechtendal, a Mexican diploid species geographically isolated from the other diploid A-genome species in potato relatives.</title>
        <authorList>
            <person name="Hosaka K."/>
        </authorList>
    </citation>
    <scope>NUCLEOTIDE SEQUENCE</scope>
    <source>
        <tissue evidence="1">Young leaves</tissue>
    </source>
</reference>
<name>A0AAF0UK12_SOLVR</name>
<sequence>MLGVRIGSRVRCWSRVPIQKLGIKVGLGLEVDSWAIVEVSGRMSGLGPASIVGVGSLIGSQESGSGLGSSLRVVSKINCQGHVLVQVSGPGPVSVIEVGFQKRDEELINEFCSKIRVEKRGFKTLLNNCPLIESFIFEYCWGLETSELVNLQNIKSVYLKVLRIRYCGGLWEIDAPNLVSLEYTWSQIPQLKIESRQLKHSKITLQCHDDLNAGWFCKLRKFLSNSPTWSRVCIDFHKYNEINLNNLQLDHIGSTPQPDVLNVYCTRLGREYPMFVDALLWSCHPRRLNLQSTRETLTFLVDHLMYMKNSRSKPWDCIPDTTLSGV</sequence>
<keyword evidence="2" id="KW-1185">Reference proteome</keyword>
<dbReference type="AlphaFoldDB" id="A0AAF0UK12"/>
<gene>
    <name evidence="1" type="ORF">MTR67_040872</name>
</gene>
<protein>
    <submittedName>
        <fullName evidence="1">Uncharacterized protein</fullName>
    </submittedName>
</protein>
<evidence type="ECO:0000313" key="2">
    <source>
        <dbReference type="Proteomes" id="UP001234989"/>
    </source>
</evidence>
<dbReference type="PANTHER" id="PTHR34145">
    <property type="entry name" value="OS02G0105600 PROTEIN"/>
    <property type="match status" value="1"/>
</dbReference>
<dbReference type="InterPro" id="IPR053772">
    <property type="entry name" value="At1g61320/At1g61330-like"/>
</dbReference>
<proteinExistence type="predicted"/>
<dbReference type="PANTHER" id="PTHR34145:SF68">
    <property type="entry name" value="FBD DOMAIN-CONTAINING PROTEIN"/>
    <property type="match status" value="1"/>
</dbReference>
<dbReference type="Proteomes" id="UP001234989">
    <property type="component" value="Chromosome 9"/>
</dbReference>
<dbReference type="EMBL" id="CP133620">
    <property type="protein sequence ID" value="WMV47487.1"/>
    <property type="molecule type" value="Genomic_DNA"/>
</dbReference>